<protein>
    <recommendedName>
        <fullName evidence="11">Prohibitin</fullName>
    </recommendedName>
</protein>
<dbReference type="CDD" id="cd03401">
    <property type="entry name" value="SPFH_prohibitin"/>
    <property type="match status" value="1"/>
</dbReference>
<dbReference type="SMART" id="SM00244">
    <property type="entry name" value="PHB"/>
    <property type="match status" value="1"/>
</dbReference>
<name>A0A2K6MFQ8_RHIBE</name>
<comment type="function">
    <text evidence="8">In the plasma membrane, is involved in IGFBP6-induced cell migration. Cooperates with CD86 to mediate CD86-signaling in B lymphocytes that regulates the level of IgG1 produced through the activation of distal signaling intermediates. Upon CD40 engagement, required to activate NF-kappa-B signaling pathway via phospholipase C and protein kinase C activation.</text>
</comment>
<keyword evidence="3 11" id="KW-0999">Mitochondrion inner membrane</keyword>
<dbReference type="Pfam" id="PF01145">
    <property type="entry name" value="Band_7"/>
    <property type="match status" value="1"/>
</dbReference>
<reference evidence="13" key="3">
    <citation type="submission" date="2025-09" db="UniProtKB">
        <authorList>
            <consortium name="Ensembl"/>
        </authorList>
    </citation>
    <scope>IDENTIFICATION</scope>
</reference>
<proteinExistence type="inferred from homology"/>
<dbReference type="InterPro" id="IPR001107">
    <property type="entry name" value="Band_7"/>
</dbReference>
<dbReference type="GO" id="GO:0005743">
    <property type="term" value="C:mitochondrial inner membrane"/>
    <property type="evidence" value="ECO:0007669"/>
    <property type="project" value="UniProtKB-SubCell"/>
</dbReference>
<evidence type="ECO:0000256" key="7">
    <source>
        <dbReference type="ARBA" id="ARBA00045769"/>
    </source>
</evidence>
<reference evidence="13" key="2">
    <citation type="submission" date="2025-08" db="UniProtKB">
        <authorList>
            <consortium name="Ensembl"/>
        </authorList>
    </citation>
    <scope>IDENTIFICATION</scope>
</reference>
<evidence type="ECO:0000256" key="10">
    <source>
        <dbReference type="ARBA" id="ARBA00057420"/>
    </source>
</evidence>
<accession>A0A2K6MFQ8</accession>
<sequence length="290" mass="32285">MAQNLKDLAGRLSAGSQGMGTALKLLLGTSAMAYGVCESVFTVEGGHRAIFFNWIGGVQQDTILIEGLHFRIPWFQYPIIYDIPARSRKISFPIGSKDLQMVNISLQVLSRPNAQELPSMYQLLPSIVNEVLKSVVAKFNASQLITQWAWVSLLICRELTERAKDLSLFLDDVAITELSCSREYTAAVEAKQVAQQEAHRAQFLVEKAKQEQWQKIVQAEGEAEAASMLGEALSKNPGYIKLRKIRAAQNISKTMATSQNRIYLMADNLMLNLQDESFTRGSDSLIKGKK</sequence>
<comment type="function">
    <text evidence="10">In the mitochondria, together with PHB, forms large ring complexes (prohibitin complexes) in the inner mitochondrial membrane (IMM) and functions as a chaperone protein that stabilizes mitochondrial respiratory enzymes and maintains mitochondrial integrity in the IMM, which is required for mitochondrial morphogenesis, neuronal survival, and normal lifespan. The prohibitin complex, with DNAJC19, regulates cardiolipin remodeling and the protein turnover of OMA1 in a cardiolipin-binding manner. Also regulates cytochrome-c oxidase assembly (COX) and mitochondrial respiration. Binding to sphingoid 1-phosphate (SPP) modulates its regulator activity. Has a key role of mitophagy receptor involved in targeting mitochondria for autophagic degradation. Involved in mitochondrial-mediated antiviral innate immunity, activates RIG-I-mediated signal transduction and production of IFNB1 and pro-inflammatory cytokine IL6.</text>
</comment>
<dbReference type="PRINTS" id="PR00679">
    <property type="entry name" value="PROHIBITIN"/>
</dbReference>
<evidence type="ECO:0000313" key="14">
    <source>
        <dbReference type="Proteomes" id="UP000233180"/>
    </source>
</evidence>
<comment type="subunit">
    <text evidence="9">The mitochondrial prohibitin complex consists of two subunits (PHB1 and PHB2), assembled into a membrane-associated ring-shaped supercomplex of approximately 1 mDa. Interacts with ESR1, HDAC1 and HDAC5. Interacts with ZNF703. Interacts with STOML2. Interacts with ARFGEF3. Interacts with SPHK2. Interacts with COX4I1; the interaction associates PHB2 with COX. Interacts with MAP1LC3B (membrane-bound form LC3-II); the interaction is direct and upon mitochondrial depolarization and proteasome-dependent outer membrane rupture. Interacts with IGFBP6 (via C-terminal domain). Interacts with CLPB. Interacts with CD86 (via cytoplasmic domain); the interactions increases after priming with CD40. Interacts with AFG3L2. Interacts with DNAJC19. Interacts with AKT2; this interaction may be important for myogenic differentiation.</text>
</comment>
<dbReference type="PANTHER" id="PTHR23222">
    <property type="entry name" value="PROHIBITIN"/>
    <property type="match status" value="1"/>
</dbReference>
<evidence type="ECO:0000256" key="3">
    <source>
        <dbReference type="ARBA" id="ARBA00022792"/>
    </source>
</evidence>
<comment type="subcellular location">
    <subcellularLocation>
        <location evidence="1 11">Mitochondrion inner membrane</location>
    </subcellularLocation>
</comment>
<dbReference type="Ensembl" id="ENSRBIT00000058580.1">
    <property type="protein sequence ID" value="ENSRBIP00000034591.1"/>
    <property type="gene ID" value="ENSRBIG00000040971.1"/>
</dbReference>
<keyword evidence="5" id="KW-0472">Membrane</keyword>
<dbReference type="InterPro" id="IPR000163">
    <property type="entry name" value="Prohibitin"/>
</dbReference>
<keyword evidence="4" id="KW-0496">Mitochondrion</keyword>
<comment type="similarity">
    <text evidence="2 11">Belongs to the prohibitin family.</text>
</comment>
<dbReference type="PANTHER" id="PTHR23222:SF1">
    <property type="entry name" value="PROHIBITIN-2"/>
    <property type="match status" value="1"/>
</dbReference>
<reference evidence="13 14" key="1">
    <citation type="submission" date="2016-06" db="EMBL/GenBank/DDBJ databases">
        <title>Genome of Rhinopithecus bieti.</title>
        <authorList>
            <person name="Wu"/>
            <person name="C.-I. and Zhang"/>
            <person name="Y."/>
        </authorList>
    </citation>
    <scope>NUCLEOTIDE SEQUENCE</scope>
</reference>
<evidence type="ECO:0000259" key="12">
    <source>
        <dbReference type="SMART" id="SM00244"/>
    </source>
</evidence>
<keyword evidence="14" id="KW-1185">Reference proteome</keyword>
<dbReference type="Proteomes" id="UP000233180">
    <property type="component" value="Unassembled WGS sequence"/>
</dbReference>
<evidence type="ECO:0000256" key="11">
    <source>
        <dbReference type="RuleBase" id="RU366048"/>
    </source>
</evidence>
<dbReference type="GeneTree" id="ENSGT00950000183070"/>
<dbReference type="GO" id="GO:0007005">
    <property type="term" value="P:mitochondrion organization"/>
    <property type="evidence" value="ECO:0007669"/>
    <property type="project" value="TreeGrafter"/>
</dbReference>
<evidence type="ECO:0000256" key="4">
    <source>
        <dbReference type="ARBA" id="ARBA00023128"/>
    </source>
</evidence>
<evidence type="ECO:0000256" key="6">
    <source>
        <dbReference type="ARBA" id="ARBA00037479"/>
    </source>
</evidence>
<evidence type="ECO:0000256" key="8">
    <source>
        <dbReference type="ARBA" id="ARBA00046073"/>
    </source>
</evidence>
<feature type="domain" description="Band 7" evidence="12">
    <location>
        <begin position="39"/>
        <end position="192"/>
    </location>
</feature>
<comment type="function">
    <text evidence="7">In the nucleus, serves as transcriptional co-regulator. Acts as a mediator of transcriptional repression by nuclear hormone receptors via recruitment of histone deacetylases. Functions as an estrogen receptor (ER)-selective coregulator that potentiates the inhibitory activities of antiestrogens and represses the activity of estrogens. Competes with NCOA1 for modulation of ER transcriptional activity.</text>
</comment>
<dbReference type="OMA" id="RTKAHQV"/>
<evidence type="ECO:0000256" key="5">
    <source>
        <dbReference type="ARBA" id="ARBA00023136"/>
    </source>
</evidence>
<evidence type="ECO:0000313" key="13">
    <source>
        <dbReference type="Ensembl" id="ENSRBIP00000034591.1"/>
    </source>
</evidence>
<dbReference type="InterPro" id="IPR036013">
    <property type="entry name" value="Band_7/SPFH_dom_sf"/>
</dbReference>
<dbReference type="SUPFAM" id="SSF117892">
    <property type="entry name" value="Band 7/SPFH domain"/>
    <property type="match status" value="1"/>
</dbReference>
<dbReference type="AlphaFoldDB" id="A0A2K6MFQ8"/>
<evidence type="ECO:0000256" key="2">
    <source>
        <dbReference type="ARBA" id="ARBA00009658"/>
    </source>
</evidence>
<comment type="function">
    <text evidence="6">Protein with pleiotropic attributes mediated in a cell-compartment- and tissue-specific manner, which include the plasma membrane-associated cell signaling functions, mitochondrial chaperone, and transcriptional co-regulator of transcription factors and sex steroid hormones in the nucleus.</text>
</comment>
<organism evidence="13 14">
    <name type="scientific">Rhinopithecus bieti</name>
    <name type="common">Black snub-nosed monkey</name>
    <name type="synonym">Pygathrix bieti</name>
    <dbReference type="NCBI Taxonomy" id="61621"/>
    <lineage>
        <taxon>Eukaryota</taxon>
        <taxon>Metazoa</taxon>
        <taxon>Chordata</taxon>
        <taxon>Craniata</taxon>
        <taxon>Vertebrata</taxon>
        <taxon>Euteleostomi</taxon>
        <taxon>Mammalia</taxon>
        <taxon>Eutheria</taxon>
        <taxon>Euarchontoglires</taxon>
        <taxon>Primates</taxon>
        <taxon>Haplorrhini</taxon>
        <taxon>Catarrhini</taxon>
        <taxon>Cercopithecidae</taxon>
        <taxon>Colobinae</taxon>
        <taxon>Rhinopithecus</taxon>
    </lineage>
</organism>
<evidence type="ECO:0000256" key="9">
    <source>
        <dbReference type="ARBA" id="ARBA00046900"/>
    </source>
</evidence>
<dbReference type="STRING" id="61621.ENSRBIP00000034591"/>
<evidence type="ECO:0000256" key="1">
    <source>
        <dbReference type="ARBA" id="ARBA00004273"/>
    </source>
</evidence>